<name>A0A4S4KVT0_9APHY</name>
<evidence type="ECO:0000256" key="1">
    <source>
        <dbReference type="SAM" id="MobiDB-lite"/>
    </source>
</evidence>
<sequence>MSANPGNVAGGLKATISNPHTSEEAKERANERLQDMEESGELDHKEAHDAHVARGRKAALHNPNVSLEAKERSKKALEELEDEI</sequence>
<organism evidence="2 3">
    <name type="scientific">Hermanssonia centrifuga</name>
    <dbReference type="NCBI Taxonomy" id="98765"/>
    <lineage>
        <taxon>Eukaryota</taxon>
        <taxon>Fungi</taxon>
        <taxon>Dikarya</taxon>
        <taxon>Basidiomycota</taxon>
        <taxon>Agaricomycotina</taxon>
        <taxon>Agaricomycetes</taxon>
        <taxon>Polyporales</taxon>
        <taxon>Meruliaceae</taxon>
        <taxon>Hermanssonia</taxon>
    </lineage>
</organism>
<dbReference type="GO" id="GO:0005737">
    <property type="term" value="C:cytoplasm"/>
    <property type="evidence" value="ECO:0007669"/>
    <property type="project" value="TreeGrafter"/>
</dbReference>
<dbReference type="PANTHER" id="PTHR36576:SF1">
    <property type="entry name" value="UPF0654 PROTEIN C11D3.01C-RELATED"/>
    <property type="match status" value="1"/>
</dbReference>
<feature type="region of interest" description="Disordered" evidence="1">
    <location>
        <begin position="1"/>
        <end position="84"/>
    </location>
</feature>
<reference evidence="2 3" key="1">
    <citation type="submission" date="2019-02" db="EMBL/GenBank/DDBJ databases">
        <title>Genome sequencing of the rare red list fungi Phlebia centrifuga.</title>
        <authorList>
            <person name="Buettner E."/>
            <person name="Kellner H."/>
        </authorList>
    </citation>
    <scope>NUCLEOTIDE SEQUENCE [LARGE SCALE GENOMIC DNA]</scope>
    <source>
        <strain evidence="2 3">DSM 108282</strain>
    </source>
</reference>
<dbReference type="AlphaFoldDB" id="A0A4S4KVT0"/>
<proteinExistence type="predicted"/>
<dbReference type="InterPro" id="IPR052670">
    <property type="entry name" value="UPF0654_domain"/>
</dbReference>
<dbReference type="PANTHER" id="PTHR36576">
    <property type="entry name" value="UPF0654 PROTEIN C11D3.01C-RELATED"/>
    <property type="match status" value="1"/>
</dbReference>
<dbReference type="EMBL" id="SGPJ01000001">
    <property type="protein sequence ID" value="THH02854.1"/>
    <property type="molecule type" value="Genomic_DNA"/>
</dbReference>
<accession>A0A4S4KVT0</accession>
<feature type="compositionally biased region" description="Basic and acidic residues" evidence="1">
    <location>
        <begin position="68"/>
        <end position="78"/>
    </location>
</feature>
<dbReference type="Pfam" id="PF10346">
    <property type="entry name" value="Con-6"/>
    <property type="match status" value="2"/>
</dbReference>
<dbReference type="InterPro" id="IPR018824">
    <property type="entry name" value="Conidiation-specific_6"/>
</dbReference>
<dbReference type="Proteomes" id="UP000309038">
    <property type="component" value="Unassembled WGS sequence"/>
</dbReference>
<evidence type="ECO:0008006" key="4">
    <source>
        <dbReference type="Google" id="ProtNLM"/>
    </source>
</evidence>
<gene>
    <name evidence="2" type="ORF">EW026_g59</name>
</gene>
<feature type="compositionally biased region" description="Basic and acidic residues" evidence="1">
    <location>
        <begin position="21"/>
        <end position="52"/>
    </location>
</feature>
<protein>
    <recommendedName>
        <fullName evidence="4">Conidiation-specific protein 6</fullName>
    </recommendedName>
</protein>
<comment type="caution">
    <text evidence="2">The sequence shown here is derived from an EMBL/GenBank/DDBJ whole genome shotgun (WGS) entry which is preliminary data.</text>
</comment>
<keyword evidence="3" id="KW-1185">Reference proteome</keyword>
<evidence type="ECO:0000313" key="2">
    <source>
        <dbReference type="EMBL" id="THH02854.1"/>
    </source>
</evidence>
<evidence type="ECO:0000313" key="3">
    <source>
        <dbReference type="Proteomes" id="UP000309038"/>
    </source>
</evidence>